<feature type="transmembrane region" description="Helical" evidence="7">
    <location>
        <begin position="16"/>
        <end position="34"/>
    </location>
</feature>
<comment type="caution">
    <text evidence="9">The sequence shown here is derived from an EMBL/GenBank/DDBJ whole genome shotgun (WGS) entry which is preliminary data.</text>
</comment>
<reference evidence="9 10" key="1">
    <citation type="submission" date="2018-11" db="EMBL/GenBank/DDBJ databases">
        <title>Genomes From Bacteria Associated with the Canine Oral Cavity: a Test Case for Automated Genome-Based Taxonomic Assignment.</title>
        <authorList>
            <person name="Coil D.A."/>
            <person name="Jospin G."/>
            <person name="Darling A.E."/>
            <person name="Wallis C."/>
            <person name="Davis I.J."/>
            <person name="Harris S."/>
            <person name="Eisen J.A."/>
            <person name="Holcombe L.J."/>
            <person name="O'Flynn C."/>
        </authorList>
    </citation>
    <scope>NUCLEOTIDE SEQUENCE [LARGE SCALE GENOMIC DNA]</scope>
    <source>
        <strain evidence="9 10">OH2617_COT-023</strain>
    </source>
</reference>
<evidence type="ECO:0000259" key="8">
    <source>
        <dbReference type="Pfam" id="PF02308"/>
    </source>
</evidence>
<dbReference type="GO" id="GO:0005886">
    <property type="term" value="C:plasma membrane"/>
    <property type="evidence" value="ECO:0007669"/>
    <property type="project" value="UniProtKB-SubCell"/>
</dbReference>
<dbReference type="AlphaFoldDB" id="A0A3P1XVS0"/>
<feature type="transmembrane region" description="Helical" evidence="7">
    <location>
        <begin position="104"/>
        <end position="122"/>
    </location>
</feature>
<evidence type="ECO:0000256" key="1">
    <source>
        <dbReference type="ARBA" id="ARBA00004651"/>
    </source>
</evidence>
<dbReference type="EMBL" id="RQYS01000017">
    <property type="protein sequence ID" value="RRD62100.1"/>
    <property type="molecule type" value="Genomic_DNA"/>
</dbReference>
<proteinExistence type="inferred from homology"/>
<dbReference type="PANTHER" id="PTHR33778">
    <property type="entry name" value="PROTEIN MGTC"/>
    <property type="match status" value="1"/>
</dbReference>
<accession>A0A3P1XVS0</accession>
<dbReference type="RefSeq" id="WP_124751171.1">
    <property type="nucleotide sequence ID" value="NZ_RQYS01000017.1"/>
</dbReference>
<dbReference type="Pfam" id="PF02308">
    <property type="entry name" value="MgtC"/>
    <property type="match status" value="1"/>
</dbReference>
<evidence type="ECO:0000256" key="2">
    <source>
        <dbReference type="ARBA" id="ARBA00009298"/>
    </source>
</evidence>
<keyword evidence="5 7" id="KW-1133">Transmembrane helix</keyword>
<feature type="transmembrane region" description="Helical" evidence="7">
    <location>
        <begin position="78"/>
        <end position="97"/>
    </location>
</feature>
<evidence type="ECO:0000313" key="9">
    <source>
        <dbReference type="EMBL" id="RRD62100.1"/>
    </source>
</evidence>
<evidence type="ECO:0000256" key="7">
    <source>
        <dbReference type="SAM" id="Phobius"/>
    </source>
</evidence>
<dbReference type="OrthoDB" id="9811198at2"/>
<evidence type="ECO:0000313" key="10">
    <source>
        <dbReference type="Proteomes" id="UP000278609"/>
    </source>
</evidence>
<evidence type="ECO:0000256" key="4">
    <source>
        <dbReference type="ARBA" id="ARBA00022692"/>
    </source>
</evidence>
<dbReference type="Proteomes" id="UP000278609">
    <property type="component" value="Unassembled WGS sequence"/>
</dbReference>
<dbReference type="PRINTS" id="PR01837">
    <property type="entry name" value="MGTCSAPBPROT"/>
</dbReference>
<evidence type="ECO:0000256" key="5">
    <source>
        <dbReference type="ARBA" id="ARBA00022989"/>
    </source>
</evidence>
<dbReference type="PANTHER" id="PTHR33778:SF1">
    <property type="entry name" value="MAGNESIUM TRANSPORTER YHID-RELATED"/>
    <property type="match status" value="1"/>
</dbReference>
<feature type="transmembrane region" description="Helical" evidence="7">
    <location>
        <begin position="46"/>
        <end position="66"/>
    </location>
</feature>
<keyword evidence="4 7" id="KW-0812">Transmembrane</keyword>
<organism evidence="9 10">
    <name type="scientific">Tannerella forsythia</name>
    <name type="common">Bacteroides forsythus</name>
    <dbReference type="NCBI Taxonomy" id="28112"/>
    <lineage>
        <taxon>Bacteria</taxon>
        <taxon>Pseudomonadati</taxon>
        <taxon>Bacteroidota</taxon>
        <taxon>Bacteroidia</taxon>
        <taxon>Bacteroidales</taxon>
        <taxon>Tannerellaceae</taxon>
        <taxon>Tannerella</taxon>
    </lineage>
</organism>
<keyword evidence="6 7" id="KW-0472">Membrane</keyword>
<dbReference type="InterPro" id="IPR003416">
    <property type="entry name" value="MgtC/SapB/SrpB/YhiD_fam"/>
</dbReference>
<dbReference type="InterPro" id="IPR049177">
    <property type="entry name" value="MgtC_SapB_SrpB_YhiD_N"/>
</dbReference>
<evidence type="ECO:0000256" key="3">
    <source>
        <dbReference type="ARBA" id="ARBA00022475"/>
    </source>
</evidence>
<name>A0A3P1XVS0_TANFO</name>
<keyword evidence="3" id="KW-1003">Cell membrane</keyword>
<evidence type="ECO:0000256" key="6">
    <source>
        <dbReference type="ARBA" id="ARBA00023136"/>
    </source>
</evidence>
<comment type="subcellular location">
    <subcellularLocation>
        <location evidence="1">Cell membrane</location>
        <topology evidence="1">Multi-pass membrane protein</topology>
    </subcellularLocation>
</comment>
<gene>
    <name evidence="9" type="ORF">EII40_04960</name>
</gene>
<protein>
    <submittedName>
        <fullName evidence="9">MgtC/SapB family protein</fullName>
    </submittedName>
</protein>
<feature type="domain" description="MgtC/SapB/SrpB/YhiD N-terminal" evidence="8">
    <location>
        <begin position="23"/>
        <end position="150"/>
    </location>
</feature>
<sequence length="234" mass="25872">MMEWLNEVMSSTKIDVWTTILRLIISFMLGAIVGTERQMRRREAGLRTFTLICLGSTMAMLISIWIPQIYPNFLNGDPGRIAAQVLTGIGFLGAGAIIQSRGSVYGLTTAACIWVVAVIGLAVGAGMFTAAIIVTLLTVTVLISLERFEKRILLDGVNKILVITCSTSEPDLKLMRKTLEEQNVYVMSNSYELNYETDTAVLTYKVNVKPRSSYTSLFTAIRKNGYITQIKILA</sequence>
<comment type="similarity">
    <text evidence="2">Belongs to the MgtC/SapB family.</text>
</comment>